<dbReference type="CDD" id="cd07782">
    <property type="entry name" value="ASKHA_NBD_FGGY_D-RBK"/>
    <property type="match status" value="1"/>
</dbReference>
<dbReference type="GO" id="GO:0019150">
    <property type="term" value="F:D-ribulokinase activity"/>
    <property type="evidence" value="ECO:0007669"/>
    <property type="project" value="TreeGrafter"/>
</dbReference>
<keyword evidence="7" id="KW-1185">Reference proteome</keyword>
<dbReference type="InParanoid" id="A0A1W4WEI7"/>
<name>A0A1W4WEI7_AGRPL</name>
<evidence type="ECO:0000313" key="8">
    <source>
        <dbReference type="RefSeq" id="XP_018318415.1"/>
    </source>
</evidence>
<dbReference type="InterPro" id="IPR006003">
    <property type="entry name" value="FGGY_RbtK-like"/>
</dbReference>
<evidence type="ECO:0000256" key="1">
    <source>
        <dbReference type="ARBA" id="ARBA00009156"/>
    </source>
</evidence>
<evidence type="ECO:0000313" key="7">
    <source>
        <dbReference type="Proteomes" id="UP000192223"/>
    </source>
</evidence>
<protein>
    <recommendedName>
        <fullName evidence="4">FGGY carbohydrate kinase domain-containing protein</fullName>
    </recommendedName>
</protein>
<dbReference type="GeneID" id="108732225"/>
<feature type="domain" description="Carbohydrate kinase FGGY C-terminal" evidence="6">
    <location>
        <begin position="283"/>
        <end position="490"/>
    </location>
</feature>
<feature type="domain" description="Carbohydrate kinase FGGY N-terminal" evidence="5">
    <location>
        <begin position="3"/>
        <end position="263"/>
    </location>
</feature>
<accession>A0A1W4WEI7</accession>
<keyword evidence="2" id="KW-0808">Transferase</keyword>
<evidence type="ECO:0000259" key="6">
    <source>
        <dbReference type="Pfam" id="PF02782"/>
    </source>
</evidence>
<dbReference type="SUPFAM" id="SSF53067">
    <property type="entry name" value="Actin-like ATPase domain"/>
    <property type="match status" value="2"/>
</dbReference>
<dbReference type="Pfam" id="PF02782">
    <property type="entry name" value="FGGY_C"/>
    <property type="match status" value="1"/>
</dbReference>
<evidence type="ECO:0000256" key="2">
    <source>
        <dbReference type="ARBA" id="ARBA00022679"/>
    </source>
</evidence>
<keyword evidence="3 8" id="KW-0418">Kinase</keyword>
<organism evidence="7 8">
    <name type="scientific">Agrilus planipennis</name>
    <name type="common">Emerald ash borer</name>
    <name type="synonym">Agrilus marcopoli</name>
    <dbReference type="NCBI Taxonomy" id="224129"/>
    <lineage>
        <taxon>Eukaryota</taxon>
        <taxon>Metazoa</taxon>
        <taxon>Ecdysozoa</taxon>
        <taxon>Arthropoda</taxon>
        <taxon>Hexapoda</taxon>
        <taxon>Insecta</taxon>
        <taxon>Pterygota</taxon>
        <taxon>Neoptera</taxon>
        <taxon>Endopterygota</taxon>
        <taxon>Coleoptera</taxon>
        <taxon>Polyphaga</taxon>
        <taxon>Elateriformia</taxon>
        <taxon>Buprestoidea</taxon>
        <taxon>Buprestidae</taxon>
        <taxon>Agrilinae</taxon>
        <taxon>Agrilus</taxon>
    </lineage>
</organism>
<reference evidence="8" key="1">
    <citation type="submission" date="2025-08" db="UniProtKB">
        <authorList>
            <consortium name="RefSeq"/>
        </authorList>
    </citation>
    <scope>IDENTIFICATION</scope>
    <source>
        <tissue evidence="8">Entire body</tissue>
    </source>
</reference>
<dbReference type="PANTHER" id="PTHR43435:SF4">
    <property type="entry name" value="FGGY CARBOHYDRATE KINASE DOMAIN-CONTAINING PROTEIN"/>
    <property type="match status" value="1"/>
</dbReference>
<evidence type="ECO:0000256" key="3">
    <source>
        <dbReference type="ARBA" id="ARBA00022777"/>
    </source>
</evidence>
<dbReference type="Pfam" id="PF00370">
    <property type="entry name" value="FGGY_N"/>
    <property type="match status" value="1"/>
</dbReference>
<dbReference type="AlphaFoldDB" id="A0A1W4WEI7"/>
<dbReference type="Gene3D" id="1.20.58.2240">
    <property type="match status" value="1"/>
</dbReference>
<dbReference type="PIRSF" id="PIRSF000538">
    <property type="entry name" value="GlpK"/>
    <property type="match status" value="1"/>
</dbReference>
<dbReference type="InterPro" id="IPR043129">
    <property type="entry name" value="ATPase_NBD"/>
</dbReference>
<evidence type="ECO:0000259" key="5">
    <source>
        <dbReference type="Pfam" id="PF00370"/>
    </source>
</evidence>
<dbReference type="InterPro" id="IPR018485">
    <property type="entry name" value="FGGY_C"/>
</dbReference>
<dbReference type="OrthoDB" id="203824at2759"/>
<dbReference type="FunFam" id="3.30.420.40:FF:000101">
    <property type="entry name" value="FGGY carbohydrate kinase domain-containing protein"/>
    <property type="match status" value="1"/>
</dbReference>
<proteinExistence type="inferred from homology"/>
<gene>
    <name evidence="8" type="primary">LOC108732225</name>
</gene>
<evidence type="ECO:0000256" key="4">
    <source>
        <dbReference type="ARBA" id="ARBA00074355"/>
    </source>
</evidence>
<sequence length="543" mass="59352">MDYFIGVDVGTGSVRAALVAKNGKVAKAAVENLKTWNPQPDFYEQSSDDVWNCCKKVIKEVVKDIPINYVKGIGFDATCSLVVLNKDMKPLSASLEGTSEQNIILWMDHRAVKEANFINDLKHPVLRFVGGKVSLEMEIPKLLWLKTHLRQECWDQAGAFFDLPDFLTWKATGCDTRSLCSLVCKWNYEIQPDGAGQWNREYLLKIGLEDLVEDNFKKIGSIVIPPGTPVGNGLSAAVAKELGLNAGIPVGTSLIDAHAGGLGMIGCRADGILEEFHSKIGLICGTSTCHMAVSKDPVFCPGVWGPYYSAMVPNMWLNEGGQSATGKLIDFVIDSHPATTKIKEKSKERHIQNYLNDVLKDMAKRQNLPCVAFLTKELHIWPDFHGNRSPLADPSLKGMISGLTLSNDEENLAILYLATVQALSYGTKYIIESLVKSGHSAIKTILICGGLSKNSLFTQVQADVVNLPVVCPDEPESVLLGSAILGACAAGTFPDIRTAISSMGGTGKVIKPDSATIDFHARKYKVFLKMVEDQRLYRNIMDS</sequence>
<dbReference type="RefSeq" id="XP_018318415.1">
    <property type="nucleotide sequence ID" value="XM_018462913.2"/>
</dbReference>
<comment type="similarity">
    <text evidence="1">Belongs to the FGGY kinase family.</text>
</comment>
<dbReference type="STRING" id="224129.A0A1W4WEI7"/>
<dbReference type="InterPro" id="IPR018484">
    <property type="entry name" value="FGGY_N"/>
</dbReference>
<dbReference type="KEGG" id="apln:108732225"/>
<dbReference type="GO" id="GO:0005737">
    <property type="term" value="C:cytoplasm"/>
    <property type="evidence" value="ECO:0007669"/>
    <property type="project" value="TreeGrafter"/>
</dbReference>
<dbReference type="Gene3D" id="3.30.420.40">
    <property type="match status" value="1"/>
</dbReference>
<dbReference type="InterPro" id="IPR000577">
    <property type="entry name" value="Carb_kinase_FGGY"/>
</dbReference>
<dbReference type="NCBIfam" id="TIGR01315">
    <property type="entry name" value="5C_CHO_kinase"/>
    <property type="match status" value="1"/>
</dbReference>
<dbReference type="GO" id="GO:0019321">
    <property type="term" value="P:pentose metabolic process"/>
    <property type="evidence" value="ECO:0007669"/>
    <property type="project" value="TreeGrafter"/>
</dbReference>
<dbReference type="FunCoup" id="A0A1W4WEI7">
    <property type="interactions" value="262"/>
</dbReference>
<dbReference type="Proteomes" id="UP000192223">
    <property type="component" value="Unplaced"/>
</dbReference>
<dbReference type="PANTHER" id="PTHR43435">
    <property type="entry name" value="RIBULOKINASE"/>
    <property type="match status" value="1"/>
</dbReference>